<dbReference type="SUPFAM" id="SSF53649">
    <property type="entry name" value="Alkaline phosphatase-like"/>
    <property type="match status" value="1"/>
</dbReference>
<dbReference type="AlphaFoldDB" id="M0M365"/>
<proteinExistence type="predicted"/>
<dbReference type="Gene3D" id="3.40.720.10">
    <property type="entry name" value="Alkaline Phosphatase, subunit A"/>
    <property type="match status" value="1"/>
</dbReference>
<evidence type="ECO:0000313" key="1">
    <source>
        <dbReference type="EMBL" id="EMA38835.1"/>
    </source>
</evidence>
<dbReference type="RefSeq" id="WP_007692854.1">
    <property type="nucleotide sequence ID" value="NZ_AJRK01000416.1"/>
</dbReference>
<name>M0M365_9EURY</name>
<comment type="caution">
    <text evidence="1">The sequence shown here is derived from an EMBL/GenBank/DDBJ whole genome shotgun (WGS) entry which is preliminary data.</text>
</comment>
<sequence length="305" mass="34829">MDVYSRITPERLRRGIETPALIGRELNRFYHTRFETRPHNTAGIDVFAEDWDTLAIADACPLSTFATHHTLPGQLETRVSRGSSTPEWLEANFTGDQRDTVYITANPQYERNRDDLDIRLCEVENVWDSEGWDAEYRTVRPETVTDAVLDAADRYPNKRLLVHYIQPHYPFIGPTGQRYFDGDSLSFWSRVMDGSVNAPDHVLSQAHDENFKLMLPALERLLDERDGKTVVTADHGQMLGQRSFPIPIREWGHPRETYVDELVHVPWLVHETGTRPDITKGDATEAVGHSDDDLSERLAALGYAD</sequence>
<dbReference type="EMBL" id="AOMB01000023">
    <property type="protein sequence ID" value="EMA38835.1"/>
    <property type="molecule type" value="Genomic_DNA"/>
</dbReference>
<gene>
    <name evidence="1" type="ORF">C447_08433</name>
</gene>
<accession>M0M365</accession>
<dbReference type="eggNOG" id="arCOG04525">
    <property type="taxonomic scope" value="Archaea"/>
</dbReference>
<reference evidence="1 2" key="1">
    <citation type="journal article" date="2014" name="PLoS Genet.">
        <title>Phylogenetically driven sequencing of extremely halophilic archaea reveals strategies for static and dynamic osmo-response.</title>
        <authorList>
            <person name="Becker E.A."/>
            <person name="Seitzer P.M."/>
            <person name="Tritt A."/>
            <person name="Larsen D."/>
            <person name="Krusor M."/>
            <person name="Yao A.I."/>
            <person name="Wu D."/>
            <person name="Madern D."/>
            <person name="Eisen J.A."/>
            <person name="Darling A.E."/>
            <person name="Facciotti M.T."/>
        </authorList>
    </citation>
    <scope>NUCLEOTIDE SEQUENCE [LARGE SCALE GENOMIC DNA]</scope>
    <source>
        <strain evidence="1 2">100A6</strain>
    </source>
</reference>
<dbReference type="Proteomes" id="UP000011566">
    <property type="component" value="Unassembled WGS sequence"/>
</dbReference>
<dbReference type="InterPro" id="IPR017850">
    <property type="entry name" value="Alkaline_phosphatase_core_sf"/>
</dbReference>
<keyword evidence="2" id="KW-1185">Reference proteome</keyword>
<evidence type="ECO:0008006" key="3">
    <source>
        <dbReference type="Google" id="ProtNLM"/>
    </source>
</evidence>
<dbReference type="OrthoDB" id="100846at2157"/>
<protein>
    <recommendedName>
        <fullName evidence="3">Sulfatase N-terminal domain-containing protein</fullName>
    </recommendedName>
</protein>
<evidence type="ECO:0000313" key="2">
    <source>
        <dbReference type="Proteomes" id="UP000011566"/>
    </source>
</evidence>
<dbReference type="PATRIC" id="fig|1132509.6.peg.1907"/>
<organism evidence="1 2">
    <name type="scientific">Halococcus hamelinensis 100A6</name>
    <dbReference type="NCBI Taxonomy" id="1132509"/>
    <lineage>
        <taxon>Archaea</taxon>
        <taxon>Methanobacteriati</taxon>
        <taxon>Methanobacteriota</taxon>
        <taxon>Stenosarchaea group</taxon>
        <taxon>Halobacteria</taxon>
        <taxon>Halobacteriales</taxon>
        <taxon>Halococcaceae</taxon>
        <taxon>Halococcus</taxon>
    </lineage>
</organism>